<sequence length="82" mass="8951">MSETKTIADFEYDTTPRTAVIEYHEARNKTVTGVTAAVMRDNGTAVLYRTTKDDKLDCAAIIPGGTYAGIFFDEPVESEAAQ</sequence>
<accession>A0AAX4RCK6</accession>
<keyword evidence="2" id="KW-1185">Reference proteome</keyword>
<reference evidence="1 2" key="1">
    <citation type="submission" date="2024-03" db="EMBL/GenBank/DDBJ databases">
        <authorList>
            <person name="Shriver K.J."/>
            <person name="Jarquin D.M."/>
            <person name="Bolanos-Abarca L."/>
            <person name="Cohen Z.M."/>
            <person name="Hayes E."/>
            <person name="Mustafa Y."/>
            <person name="Pacheco-Mendoza M."/>
            <person name="Broussard A.C."/>
            <person name="Fogarty M.P."/>
            <person name="Ko C."/>
            <person name="Russell D.A."/>
            <person name="Jacobs-Sera D."/>
            <person name="Hatfull G.F."/>
        </authorList>
    </citation>
    <scope>NUCLEOTIDE SEQUENCE [LARGE SCALE GENOMIC DNA]</scope>
</reference>
<dbReference type="EMBL" id="PP537962">
    <property type="protein sequence ID" value="XAO35531.1"/>
    <property type="molecule type" value="Genomic_DNA"/>
</dbReference>
<organism evidence="1 2">
    <name type="scientific">Gordonia phage Morgana</name>
    <dbReference type="NCBI Taxonomy" id="3137292"/>
    <lineage>
        <taxon>Viruses</taxon>
        <taxon>Duplodnaviria</taxon>
        <taxon>Heunggongvirae</taxon>
        <taxon>Uroviricota</taxon>
        <taxon>Caudoviricetes</taxon>
        <taxon>Kruegerviridae</taxon>
        <taxon>Cafassovirus</taxon>
        <taxon>Cafassovirus morgana</taxon>
    </lineage>
</organism>
<dbReference type="Proteomes" id="UP001494874">
    <property type="component" value="Segment"/>
</dbReference>
<proteinExistence type="predicted"/>
<name>A0AAX4RCK6_9CAUD</name>
<protein>
    <submittedName>
        <fullName evidence="1">Uncharacterized protein</fullName>
    </submittedName>
</protein>
<evidence type="ECO:0000313" key="2">
    <source>
        <dbReference type="Proteomes" id="UP001494874"/>
    </source>
</evidence>
<evidence type="ECO:0000313" key="1">
    <source>
        <dbReference type="EMBL" id="XAO35531.1"/>
    </source>
</evidence>
<gene>
    <name evidence="1" type="primary">97</name>
    <name evidence="1" type="ORF">SEA_MORGANA_97</name>
</gene>